<feature type="region of interest" description="G1" evidence="7">
    <location>
        <begin position="13"/>
        <end position="20"/>
    </location>
</feature>
<dbReference type="GO" id="GO:0003924">
    <property type="term" value="F:GTPase activity"/>
    <property type="evidence" value="ECO:0007669"/>
    <property type="project" value="UniProtKB-UniRule"/>
</dbReference>
<gene>
    <name evidence="6" type="primary">era</name>
    <name evidence="11" type="ORF">EVA93_04285</name>
</gene>
<sequence>MPKEYCGYISIIGKPNVGKSTILNAILEKKVSITSRKSQTTRNNILGVKTHKNKQMIFIDTPGMHIKSEKTMNKILNRSAQSIIEDSDLVLFIIQRLSFDKNDELIIKKLKDTNQKVFCVINKIDQVENKNKLLPFLEMIASIHTFQEIMLVSAKTKDGIDQLISIIKENIPQNPHIYSDDLIFHKNDQKFVFSELIREKIIRKLGDELPHDTFVEIEKIDDKNDLTEIYATIYVNRNSQKQIVIGSGGEVLKQIGKQARSDIEKLTNRKVFLKTWVKVKKNWNTDSGFIQSLGVGGNYESK</sequence>
<feature type="region of interest" description="G4" evidence="7">
    <location>
        <begin position="122"/>
        <end position="125"/>
    </location>
</feature>
<comment type="subcellular location">
    <subcellularLocation>
        <location evidence="6">Cytoplasm</location>
    </subcellularLocation>
    <subcellularLocation>
        <location evidence="6">Cell membrane</location>
        <topology evidence="6">Peripheral membrane protein</topology>
    </subcellularLocation>
</comment>
<evidence type="ECO:0000256" key="1">
    <source>
        <dbReference type="ARBA" id="ARBA00007921"/>
    </source>
</evidence>
<dbReference type="NCBIfam" id="NF000908">
    <property type="entry name" value="PRK00089.1"/>
    <property type="match status" value="1"/>
</dbReference>
<dbReference type="SUPFAM" id="SSF52540">
    <property type="entry name" value="P-loop containing nucleoside triphosphate hydrolases"/>
    <property type="match status" value="1"/>
</dbReference>
<keyword evidence="6" id="KW-1003">Cell membrane</keyword>
<dbReference type="SUPFAM" id="SSF54814">
    <property type="entry name" value="Prokaryotic type KH domain (KH-domain type II)"/>
    <property type="match status" value="1"/>
</dbReference>
<dbReference type="PANTHER" id="PTHR42698:SF1">
    <property type="entry name" value="GTPASE ERA, MITOCHONDRIAL"/>
    <property type="match status" value="1"/>
</dbReference>
<comment type="function">
    <text evidence="6">An essential GTPase that binds both GDP and GTP, with rapid nucleotide exchange. Plays a role in 16S rRNA processing and 30S ribosomal subunit biogenesis and possibly also in cell cycle regulation and energy metabolism.</text>
</comment>
<keyword evidence="6" id="KW-0699">rRNA-binding</keyword>
<dbReference type="PROSITE" id="PS51713">
    <property type="entry name" value="G_ERA"/>
    <property type="match status" value="1"/>
</dbReference>
<comment type="caution">
    <text evidence="11">The sequence shown here is derived from an EMBL/GenBank/DDBJ whole genome shotgun (WGS) entry which is preliminary data.</text>
</comment>
<feature type="domain" description="KH type-2" evidence="9">
    <location>
        <begin position="197"/>
        <end position="281"/>
    </location>
</feature>
<feature type="binding site" evidence="6">
    <location>
        <begin position="122"/>
        <end position="125"/>
    </location>
    <ligand>
        <name>GTP</name>
        <dbReference type="ChEBI" id="CHEBI:37565"/>
    </ligand>
</feature>
<reference evidence="11 12" key="1">
    <citation type="submission" date="2019-02" db="EMBL/GenBank/DDBJ databases">
        <title>Prokaryotic population dynamics and viral predation in marine succession experiment using metagenomics: the confinement effect.</title>
        <authorList>
            <person name="Haro-Moreno J.M."/>
            <person name="Rodriguez-Valera F."/>
            <person name="Lopez-Perez M."/>
        </authorList>
    </citation>
    <scope>NUCLEOTIDE SEQUENCE [LARGE SCALE GENOMIC DNA]</scope>
    <source>
        <strain evidence="11">MED-G160</strain>
    </source>
</reference>
<dbReference type="CDD" id="cd04163">
    <property type="entry name" value="Era"/>
    <property type="match status" value="1"/>
</dbReference>
<dbReference type="InterPro" id="IPR015946">
    <property type="entry name" value="KH_dom-like_a/b"/>
</dbReference>
<feature type="binding site" evidence="6">
    <location>
        <begin position="60"/>
        <end position="64"/>
    </location>
    <ligand>
        <name>GTP</name>
        <dbReference type="ChEBI" id="CHEBI:37565"/>
    </ligand>
</feature>
<evidence type="ECO:0000313" key="12">
    <source>
        <dbReference type="Proteomes" id="UP000318710"/>
    </source>
</evidence>
<feature type="region of interest" description="G5" evidence="7">
    <location>
        <begin position="152"/>
        <end position="154"/>
    </location>
</feature>
<dbReference type="InterPro" id="IPR004044">
    <property type="entry name" value="KH_dom_type_2"/>
</dbReference>
<dbReference type="GO" id="GO:0043024">
    <property type="term" value="F:ribosomal small subunit binding"/>
    <property type="evidence" value="ECO:0007669"/>
    <property type="project" value="TreeGrafter"/>
</dbReference>
<evidence type="ECO:0000256" key="8">
    <source>
        <dbReference type="RuleBase" id="RU003761"/>
    </source>
</evidence>
<dbReference type="GO" id="GO:0070181">
    <property type="term" value="F:small ribosomal subunit rRNA binding"/>
    <property type="evidence" value="ECO:0007669"/>
    <property type="project" value="UniProtKB-UniRule"/>
</dbReference>
<keyword evidence="6" id="KW-0472">Membrane</keyword>
<dbReference type="InterPro" id="IPR005662">
    <property type="entry name" value="GTPase_Era-like"/>
</dbReference>
<dbReference type="AlphaFoldDB" id="A0A520MYB6"/>
<dbReference type="InterPro" id="IPR006073">
    <property type="entry name" value="GTP-bd"/>
</dbReference>
<feature type="region of interest" description="G3" evidence="7">
    <location>
        <begin position="60"/>
        <end position="63"/>
    </location>
</feature>
<dbReference type="Pfam" id="PF07650">
    <property type="entry name" value="KH_2"/>
    <property type="match status" value="1"/>
</dbReference>
<dbReference type="NCBIfam" id="TIGR00231">
    <property type="entry name" value="small_GTP"/>
    <property type="match status" value="1"/>
</dbReference>
<dbReference type="Proteomes" id="UP000318710">
    <property type="component" value="Unassembled WGS sequence"/>
</dbReference>
<dbReference type="GO" id="GO:0005829">
    <property type="term" value="C:cytosol"/>
    <property type="evidence" value="ECO:0007669"/>
    <property type="project" value="TreeGrafter"/>
</dbReference>
<comment type="subunit">
    <text evidence="6">Monomer.</text>
</comment>
<dbReference type="InterPro" id="IPR005225">
    <property type="entry name" value="Small_GTP-bd"/>
</dbReference>
<keyword evidence="4 6" id="KW-0694">RNA-binding</keyword>
<evidence type="ECO:0000259" key="9">
    <source>
        <dbReference type="PROSITE" id="PS50823"/>
    </source>
</evidence>
<keyword evidence="6" id="KW-0690">Ribosome biogenesis</keyword>
<evidence type="ECO:0000256" key="4">
    <source>
        <dbReference type="ARBA" id="ARBA00022884"/>
    </source>
</evidence>
<dbReference type="Gene3D" id="3.30.300.20">
    <property type="match status" value="1"/>
</dbReference>
<evidence type="ECO:0000313" key="11">
    <source>
        <dbReference type="EMBL" id="RZO26230.1"/>
    </source>
</evidence>
<accession>A0A520MYB6</accession>
<dbReference type="InterPro" id="IPR030388">
    <property type="entry name" value="G_ERA_dom"/>
</dbReference>
<name>A0A520MYB6_9GAMM</name>
<dbReference type="InterPro" id="IPR009019">
    <property type="entry name" value="KH_sf_prok-type"/>
</dbReference>
<evidence type="ECO:0000256" key="5">
    <source>
        <dbReference type="ARBA" id="ARBA00023134"/>
    </source>
</evidence>
<dbReference type="NCBIfam" id="TIGR00436">
    <property type="entry name" value="era"/>
    <property type="match status" value="1"/>
</dbReference>
<dbReference type="PRINTS" id="PR00326">
    <property type="entry name" value="GTP1OBG"/>
</dbReference>
<keyword evidence="5 6" id="KW-0342">GTP-binding</keyword>
<dbReference type="HAMAP" id="MF_00367">
    <property type="entry name" value="GTPase_Era"/>
    <property type="match status" value="1"/>
</dbReference>
<evidence type="ECO:0000259" key="10">
    <source>
        <dbReference type="PROSITE" id="PS51713"/>
    </source>
</evidence>
<proteinExistence type="inferred from homology"/>
<dbReference type="GO" id="GO:0005886">
    <property type="term" value="C:plasma membrane"/>
    <property type="evidence" value="ECO:0007669"/>
    <property type="project" value="UniProtKB-SubCell"/>
</dbReference>
<organism evidence="11 12">
    <name type="scientific">SAR86 cluster bacterium</name>
    <dbReference type="NCBI Taxonomy" id="2030880"/>
    <lineage>
        <taxon>Bacteria</taxon>
        <taxon>Pseudomonadati</taxon>
        <taxon>Pseudomonadota</taxon>
        <taxon>Gammaproteobacteria</taxon>
        <taxon>SAR86 cluster</taxon>
    </lineage>
</organism>
<dbReference type="EMBL" id="SHBF01000030">
    <property type="protein sequence ID" value="RZO26230.1"/>
    <property type="molecule type" value="Genomic_DNA"/>
</dbReference>
<dbReference type="CDD" id="cd22534">
    <property type="entry name" value="KH-II_Era"/>
    <property type="match status" value="1"/>
</dbReference>
<evidence type="ECO:0000256" key="3">
    <source>
        <dbReference type="ARBA" id="ARBA00022741"/>
    </source>
</evidence>
<feature type="binding site" evidence="6">
    <location>
        <begin position="13"/>
        <end position="20"/>
    </location>
    <ligand>
        <name>GTP</name>
        <dbReference type="ChEBI" id="CHEBI:37565"/>
    </ligand>
</feature>
<dbReference type="Gene3D" id="3.40.50.300">
    <property type="entry name" value="P-loop containing nucleotide triphosphate hydrolases"/>
    <property type="match status" value="1"/>
</dbReference>
<dbReference type="GO" id="GO:0005525">
    <property type="term" value="F:GTP binding"/>
    <property type="evidence" value="ECO:0007669"/>
    <property type="project" value="UniProtKB-UniRule"/>
</dbReference>
<dbReference type="PROSITE" id="PS50823">
    <property type="entry name" value="KH_TYPE_2"/>
    <property type="match status" value="1"/>
</dbReference>
<dbReference type="PANTHER" id="PTHR42698">
    <property type="entry name" value="GTPASE ERA"/>
    <property type="match status" value="1"/>
</dbReference>
<protein>
    <recommendedName>
        <fullName evidence="2 6">GTPase Era</fullName>
    </recommendedName>
</protein>
<feature type="domain" description="Era-type G" evidence="10">
    <location>
        <begin position="5"/>
        <end position="173"/>
    </location>
</feature>
<feature type="region of interest" description="G2" evidence="7">
    <location>
        <begin position="39"/>
        <end position="43"/>
    </location>
</feature>
<evidence type="ECO:0000256" key="7">
    <source>
        <dbReference type="PROSITE-ProRule" id="PRU01050"/>
    </source>
</evidence>
<keyword evidence="6" id="KW-0963">Cytoplasm</keyword>
<dbReference type="GO" id="GO:0000028">
    <property type="term" value="P:ribosomal small subunit assembly"/>
    <property type="evidence" value="ECO:0007669"/>
    <property type="project" value="TreeGrafter"/>
</dbReference>
<dbReference type="Pfam" id="PF01926">
    <property type="entry name" value="MMR_HSR1"/>
    <property type="match status" value="1"/>
</dbReference>
<evidence type="ECO:0000256" key="6">
    <source>
        <dbReference type="HAMAP-Rule" id="MF_00367"/>
    </source>
</evidence>
<evidence type="ECO:0000256" key="2">
    <source>
        <dbReference type="ARBA" id="ARBA00020484"/>
    </source>
</evidence>
<dbReference type="InterPro" id="IPR027417">
    <property type="entry name" value="P-loop_NTPase"/>
</dbReference>
<keyword evidence="3 6" id="KW-0547">Nucleotide-binding</keyword>
<comment type="similarity">
    <text evidence="1 6 7 8">Belongs to the TRAFAC class TrmE-Era-EngA-EngB-Septin-like GTPase superfamily. Era GTPase family.</text>
</comment>